<proteinExistence type="predicted"/>
<organism evidence="1 2">
    <name type="scientific">Musa troglodytarum</name>
    <name type="common">fe'i banana</name>
    <dbReference type="NCBI Taxonomy" id="320322"/>
    <lineage>
        <taxon>Eukaryota</taxon>
        <taxon>Viridiplantae</taxon>
        <taxon>Streptophyta</taxon>
        <taxon>Embryophyta</taxon>
        <taxon>Tracheophyta</taxon>
        <taxon>Spermatophyta</taxon>
        <taxon>Magnoliopsida</taxon>
        <taxon>Liliopsida</taxon>
        <taxon>Zingiberales</taxon>
        <taxon>Musaceae</taxon>
        <taxon>Musa</taxon>
    </lineage>
</organism>
<evidence type="ECO:0000313" key="2">
    <source>
        <dbReference type="Proteomes" id="UP001055439"/>
    </source>
</evidence>
<dbReference type="Proteomes" id="UP001055439">
    <property type="component" value="Chromosome 8"/>
</dbReference>
<evidence type="ECO:0000313" key="1">
    <source>
        <dbReference type="EMBL" id="URE31882.1"/>
    </source>
</evidence>
<name>A0A9E7KTZ7_9LILI</name>
<gene>
    <name evidence="1" type="ORF">MUK42_17488</name>
</gene>
<sequence>MMQALVPKSVSIAQIPFGSPFHWVSALHSTPITLAKWKSKWDSEVGLLCPPLADKSGPKPSKSPWWCLWWRGCDGSSFCDIKVVEVVVVEWHNTDGDDRSCILSGNGGNRTIDGGNGNIVCCNSGSKGGVVKKPSNGRDNGDIGGGELIFLAEQG</sequence>
<accession>A0A9E7KTZ7</accession>
<reference evidence="1" key="1">
    <citation type="submission" date="2022-05" db="EMBL/GenBank/DDBJ databases">
        <title>The Musa troglodytarum L. genome provides insights into the mechanism of non-climacteric behaviour and enrichment of carotenoids.</title>
        <authorList>
            <person name="Wang J."/>
        </authorList>
    </citation>
    <scope>NUCLEOTIDE SEQUENCE</scope>
    <source>
        <tissue evidence="1">Leaf</tissue>
    </source>
</reference>
<dbReference type="EMBL" id="CP097510">
    <property type="protein sequence ID" value="URE31882.1"/>
    <property type="molecule type" value="Genomic_DNA"/>
</dbReference>
<protein>
    <submittedName>
        <fullName evidence="1">Uncharacterized protein</fullName>
    </submittedName>
</protein>
<keyword evidence="2" id="KW-1185">Reference proteome</keyword>
<dbReference type="AlphaFoldDB" id="A0A9E7KTZ7"/>